<feature type="compositionally biased region" description="Basic and acidic residues" evidence="1">
    <location>
        <begin position="49"/>
        <end position="66"/>
    </location>
</feature>
<dbReference type="STRING" id="361041.VW35_00945"/>
<keyword evidence="3" id="KW-1185">Reference proteome</keyword>
<gene>
    <name evidence="2" type="ORF">VW35_00945</name>
</gene>
<evidence type="ECO:0000313" key="3">
    <source>
        <dbReference type="Proteomes" id="UP000033514"/>
    </source>
</evidence>
<protein>
    <submittedName>
        <fullName evidence="2">Uncharacterized protein</fullName>
    </submittedName>
</protein>
<organism evidence="2 3">
    <name type="scientific">Devosia soli</name>
    <dbReference type="NCBI Taxonomy" id="361041"/>
    <lineage>
        <taxon>Bacteria</taxon>
        <taxon>Pseudomonadati</taxon>
        <taxon>Pseudomonadota</taxon>
        <taxon>Alphaproteobacteria</taxon>
        <taxon>Hyphomicrobiales</taxon>
        <taxon>Devosiaceae</taxon>
        <taxon>Devosia</taxon>
    </lineage>
</organism>
<dbReference type="EMBL" id="LAJG01000005">
    <property type="protein sequence ID" value="KKB80808.1"/>
    <property type="molecule type" value="Genomic_DNA"/>
</dbReference>
<sequence length="101" mass="10891">MERIGSRLYETLMRSGVQAGTAGTVRASGKKKRPAAMESAGPQLLPRGEVFRQGKGAERAQGEEARPACSPEGDDRLQMLMKIGRVVRTRPILISIRGGKA</sequence>
<dbReference type="Proteomes" id="UP000033514">
    <property type="component" value="Unassembled WGS sequence"/>
</dbReference>
<dbReference type="AlphaFoldDB" id="A0A0F5LEM2"/>
<name>A0A0F5LEM2_9HYPH</name>
<evidence type="ECO:0000313" key="2">
    <source>
        <dbReference type="EMBL" id="KKB80808.1"/>
    </source>
</evidence>
<reference evidence="2 3" key="1">
    <citation type="submission" date="2015-03" db="EMBL/GenBank/DDBJ databases">
        <authorList>
            <person name="Hassan Y.I."/>
            <person name="Lepp D."/>
            <person name="Zhou T."/>
        </authorList>
    </citation>
    <scope>NUCLEOTIDE SEQUENCE [LARGE SCALE GENOMIC DNA]</scope>
    <source>
        <strain evidence="2 3">GH2-10</strain>
    </source>
</reference>
<feature type="region of interest" description="Disordered" evidence="1">
    <location>
        <begin position="18"/>
        <end position="75"/>
    </location>
</feature>
<comment type="caution">
    <text evidence="2">The sequence shown here is derived from an EMBL/GenBank/DDBJ whole genome shotgun (WGS) entry which is preliminary data.</text>
</comment>
<proteinExistence type="predicted"/>
<evidence type="ECO:0000256" key="1">
    <source>
        <dbReference type="SAM" id="MobiDB-lite"/>
    </source>
</evidence>
<accession>A0A0F5LEM2</accession>